<dbReference type="InterPro" id="IPR014710">
    <property type="entry name" value="RmlC-like_jellyroll"/>
</dbReference>
<dbReference type="AlphaFoldDB" id="E1ZNQ9"/>
<gene>
    <name evidence="2" type="ORF">CHLNCDRAFT_138777</name>
</gene>
<dbReference type="OrthoDB" id="1161823at2759"/>
<dbReference type="Gene3D" id="2.60.120.10">
    <property type="entry name" value="Jelly Rolls"/>
    <property type="match status" value="1"/>
</dbReference>
<reference evidence="2 3" key="1">
    <citation type="journal article" date="2010" name="Plant Cell">
        <title>The Chlorella variabilis NC64A genome reveals adaptation to photosymbiosis, coevolution with viruses, and cryptic sex.</title>
        <authorList>
            <person name="Blanc G."/>
            <person name="Duncan G."/>
            <person name="Agarkova I."/>
            <person name="Borodovsky M."/>
            <person name="Gurnon J."/>
            <person name="Kuo A."/>
            <person name="Lindquist E."/>
            <person name="Lucas S."/>
            <person name="Pangilinan J."/>
            <person name="Polle J."/>
            <person name="Salamov A."/>
            <person name="Terry A."/>
            <person name="Yamada T."/>
            <person name="Dunigan D.D."/>
            <person name="Grigoriev I.V."/>
            <person name="Claverie J.M."/>
            <person name="Van Etten J.L."/>
        </authorList>
    </citation>
    <scope>NUCLEOTIDE SEQUENCE [LARGE SCALE GENOMIC DNA]</scope>
    <source>
        <strain evidence="2 3">NC64A</strain>
    </source>
</reference>
<name>E1ZNQ9_CHLVA</name>
<proteinExistence type="predicted"/>
<dbReference type="InterPro" id="IPR013096">
    <property type="entry name" value="Cupin_2"/>
</dbReference>
<dbReference type="Proteomes" id="UP000008141">
    <property type="component" value="Unassembled WGS sequence"/>
</dbReference>
<dbReference type="InterPro" id="IPR011051">
    <property type="entry name" value="RmlC_Cupin_sf"/>
</dbReference>
<dbReference type="KEGG" id="cvr:CHLNCDRAFT_138777"/>
<dbReference type="InParanoid" id="E1ZNQ9"/>
<dbReference type="RefSeq" id="XP_005844561.1">
    <property type="nucleotide sequence ID" value="XM_005844499.1"/>
</dbReference>
<keyword evidence="3" id="KW-1185">Reference proteome</keyword>
<evidence type="ECO:0000259" key="1">
    <source>
        <dbReference type="Pfam" id="PF07883"/>
    </source>
</evidence>
<sequence length="138" mass="14952">MSAQTMLPAPVRAALAALGGASTTVRSSKAVWEGRKPRKFSIPVSLKTVERDWAQLGFHCGCMIDPPGHEWNNFTHDANELVAVVEGRMLFTLLDDSFELDPGDDIFIPAGVPHSTKNIAATASTWAYGYDGAANSWF</sequence>
<feature type="domain" description="Cupin type-2" evidence="1">
    <location>
        <begin position="64"/>
        <end position="120"/>
    </location>
</feature>
<evidence type="ECO:0000313" key="3">
    <source>
        <dbReference type="Proteomes" id="UP000008141"/>
    </source>
</evidence>
<evidence type="ECO:0000313" key="2">
    <source>
        <dbReference type="EMBL" id="EFN52459.1"/>
    </source>
</evidence>
<organism evidence="3">
    <name type="scientific">Chlorella variabilis</name>
    <name type="common">Green alga</name>
    <dbReference type="NCBI Taxonomy" id="554065"/>
    <lineage>
        <taxon>Eukaryota</taxon>
        <taxon>Viridiplantae</taxon>
        <taxon>Chlorophyta</taxon>
        <taxon>core chlorophytes</taxon>
        <taxon>Trebouxiophyceae</taxon>
        <taxon>Chlorellales</taxon>
        <taxon>Chlorellaceae</taxon>
        <taxon>Chlorella clade</taxon>
        <taxon>Chlorella</taxon>
    </lineage>
</organism>
<dbReference type="Pfam" id="PF07883">
    <property type="entry name" value="Cupin_2"/>
    <property type="match status" value="1"/>
</dbReference>
<accession>E1ZNQ9</accession>
<dbReference type="GeneID" id="17351857"/>
<dbReference type="SUPFAM" id="SSF51182">
    <property type="entry name" value="RmlC-like cupins"/>
    <property type="match status" value="1"/>
</dbReference>
<protein>
    <recommendedName>
        <fullName evidence="1">Cupin type-2 domain-containing protein</fullName>
    </recommendedName>
</protein>
<dbReference type="EMBL" id="GL433856">
    <property type="protein sequence ID" value="EFN52459.1"/>
    <property type="molecule type" value="Genomic_DNA"/>
</dbReference>